<evidence type="ECO:0000256" key="4">
    <source>
        <dbReference type="RuleBase" id="RU003557"/>
    </source>
</evidence>
<keyword evidence="2 4" id="KW-0808">Transferase</keyword>
<dbReference type="InterPro" id="IPR020613">
    <property type="entry name" value="Thiolase_CS"/>
</dbReference>
<dbReference type="InterPro" id="IPR020616">
    <property type="entry name" value="Thiolase_N"/>
</dbReference>
<sequence>MSDHTTPVLLDGLRTPFGKYKGALSGYSARDLNSLVIKALLAKVPELMQSDGVLLGQVLQAAQGQNPARLAACDAGLPLTVPAATFNSVCLAGLSTVADATRRIHLGEGRAYIVGGGDSMSRAPHAALLRNGIVRPGSLEMVDVMMRDGLWCSISNEGMGEISERANRELGISREQQDEIAVRSHQLAAQADQLGLFGTEIIPIQLMKEMFNSDEGVRGESSLNKVSKLLPAFNKFGTITAANASQMSDGASIGAITSLAFAKGIGRAPLAKIISFAEVAGPDTSLHLKPAYAIELALKKAGLKITDIDLFEINEAFAAVVAATCTHLKIPLDVTNVNGGAIAIGHPLGGTGFRLVLTLAKELQRRGARYGVASLCGGGGQGFAVIIERI</sequence>
<dbReference type="Proteomes" id="UP000381093">
    <property type="component" value="Unassembled WGS sequence"/>
</dbReference>
<dbReference type="EC" id="2.3.1.9" evidence="5"/>
<evidence type="ECO:0000313" key="6">
    <source>
        <dbReference type="Proteomes" id="UP000381093"/>
    </source>
</evidence>
<dbReference type="GO" id="GO:0003985">
    <property type="term" value="F:acetyl-CoA C-acetyltransferase activity"/>
    <property type="evidence" value="ECO:0007669"/>
    <property type="project" value="UniProtKB-EC"/>
</dbReference>
<name>A0A5E7MJ57_PSEFL</name>
<proteinExistence type="inferred from homology"/>
<evidence type="ECO:0000256" key="2">
    <source>
        <dbReference type="ARBA" id="ARBA00022679"/>
    </source>
</evidence>
<dbReference type="InterPro" id="IPR016039">
    <property type="entry name" value="Thiolase-like"/>
</dbReference>
<keyword evidence="3 4" id="KW-0012">Acyltransferase</keyword>
<dbReference type="InterPro" id="IPR020617">
    <property type="entry name" value="Thiolase_C"/>
</dbReference>
<dbReference type="RefSeq" id="WP_150763574.1">
    <property type="nucleotide sequence ID" value="NZ_CABVHW010000002.1"/>
</dbReference>
<evidence type="ECO:0000313" key="5">
    <source>
        <dbReference type="EMBL" id="VVN81116.1"/>
    </source>
</evidence>
<dbReference type="Pfam" id="PF02803">
    <property type="entry name" value="Thiolase_C"/>
    <property type="match status" value="1"/>
</dbReference>
<evidence type="ECO:0000256" key="3">
    <source>
        <dbReference type="ARBA" id="ARBA00023315"/>
    </source>
</evidence>
<organism evidence="5 6">
    <name type="scientific">Pseudomonas fluorescens</name>
    <dbReference type="NCBI Taxonomy" id="294"/>
    <lineage>
        <taxon>Bacteria</taxon>
        <taxon>Pseudomonadati</taxon>
        <taxon>Pseudomonadota</taxon>
        <taxon>Gammaproteobacteria</taxon>
        <taxon>Pseudomonadales</taxon>
        <taxon>Pseudomonadaceae</taxon>
        <taxon>Pseudomonas</taxon>
    </lineage>
</organism>
<dbReference type="InterPro" id="IPR002155">
    <property type="entry name" value="Thiolase"/>
</dbReference>
<dbReference type="PROSITE" id="PS00737">
    <property type="entry name" value="THIOLASE_2"/>
    <property type="match status" value="1"/>
</dbReference>
<dbReference type="Gene3D" id="3.40.47.10">
    <property type="match status" value="1"/>
</dbReference>
<accession>A0A5E7MJ57</accession>
<dbReference type="InterPro" id="IPR020610">
    <property type="entry name" value="Thiolase_AS"/>
</dbReference>
<dbReference type="PANTHER" id="PTHR18919:SF107">
    <property type="entry name" value="ACETYL-COA ACETYLTRANSFERASE, CYTOSOLIC"/>
    <property type="match status" value="1"/>
</dbReference>
<protein>
    <submittedName>
        <fullName evidence="5">Putative acetyl-CoA acetyltransferase</fullName>
        <ecNumber evidence="5">2.3.1.9</ecNumber>
    </submittedName>
</protein>
<dbReference type="SUPFAM" id="SSF53901">
    <property type="entry name" value="Thiolase-like"/>
    <property type="match status" value="2"/>
</dbReference>
<dbReference type="PROSITE" id="PS00099">
    <property type="entry name" value="THIOLASE_3"/>
    <property type="match status" value="1"/>
</dbReference>
<dbReference type="PANTHER" id="PTHR18919">
    <property type="entry name" value="ACETYL-COA C-ACYLTRANSFERASE"/>
    <property type="match status" value="1"/>
</dbReference>
<reference evidence="5 6" key="1">
    <citation type="submission" date="2019-09" db="EMBL/GenBank/DDBJ databases">
        <authorList>
            <person name="Chandra G."/>
            <person name="Truman W A."/>
        </authorList>
    </citation>
    <scope>NUCLEOTIDE SEQUENCE [LARGE SCALE GENOMIC DNA]</scope>
    <source>
        <strain evidence="5">PS710</strain>
    </source>
</reference>
<dbReference type="CDD" id="cd00751">
    <property type="entry name" value="thiolase"/>
    <property type="match status" value="1"/>
</dbReference>
<comment type="similarity">
    <text evidence="1 4">Belongs to the thiolase-like superfamily. Thiolase family.</text>
</comment>
<dbReference type="NCBIfam" id="TIGR01930">
    <property type="entry name" value="AcCoA-C-Actrans"/>
    <property type="match status" value="1"/>
</dbReference>
<dbReference type="AlphaFoldDB" id="A0A5E7MJ57"/>
<dbReference type="Pfam" id="PF00108">
    <property type="entry name" value="Thiolase_N"/>
    <property type="match status" value="1"/>
</dbReference>
<dbReference type="PIRSF" id="PIRSF000429">
    <property type="entry name" value="Ac-CoA_Ac_transf"/>
    <property type="match status" value="1"/>
</dbReference>
<gene>
    <name evidence="5" type="ORF">PS710_01127</name>
</gene>
<dbReference type="EMBL" id="CABVHW010000002">
    <property type="protein sequence ID" value="VVN81116.1"/>
    <property type="molecule type" value="Genomic_DNA"/>
</dbReference>
<evidence type="ECO:0000256" key="1">
    <source>
        <dbReference type="ARBA" id="ARBA00010982"/>
    </source>
</evidence>